<reference evidence="7" key="1">
    <citation type="submission" date="2020-10" db="EMBL/GenBank/DDBJ databases">
        <title>Connecting structure to function with the recovery of over 1000 high-quality activated sludge metagenome-assembled genomes encoding full-length rRNA genes using long-read sequencing.</title>
        <authorList>
            <person name="Singleton C.M."/>
            <person name="Petriglieri F."/>
            <person name="Kristensen J.M."/>
            <person name="Kirkegaard R.H."/>
            <person name="Michaelsen T.Y."/>
            <person name="Andersen M.H."/>
            <person name="Karst S.M."/>
            <person name="Dueholm M.S."/>
            <person name="Nielsen P.H."/>
            <person name="Albertsen M."/>
        </authorList>
    </citation>
    <scope>NUCLEOTIDE SEQUENCE</scope>
    <source>
        <strain evidence="7">Skiv_18-Q3-R9-52_MAXAC.067</strain>
    </source>
</reference>
<feature type="domain" description="HAMP" evidence="6">
    <location>
        <begin position="208"/>
        <end position="262"/>
    </location>
</feature>
<dbReference type="InterPro" id="IPR003660">
    <property type="entry name" value="HAMP_dom"/>
</dbReference>
<dbReference type="Pfam" id="PF00672">
    <property type="entry name" value="HAMP"/>
    <property type="match status" value="1"/>
</dbReference>
<dbReference type="EMBL" id="JADKIO010000013">
    <property type="protein sequence ID" value="MBK9798051.1"/>
    <property type="molecule type" value="Genomic_DNA"/>
</dbReference>
<keyword evidence="4" id="KW-0472">Membrane</keyword>
<keyword evidence="1 3" id="KW-0807">Transducer</keyword>
<evidence type="ECO:0000313" key="7">
    <source>
        <dbReference type="EMBL" id="MBK9798051.1"/>
    </source>
</evidence>
<name>A0A9D7SJQ4_9BACT</name>
<dbReference type="SUPFAM" id="SSF58104">
    <property type="entry name" value="Methyl-accepting chemotaxis protein (MCP) signaling domain"/>
    <property type="match status" value="1"/>
</dbReference>
<protein>
    <submittedName>
        <fullName evidence="7">Methyl-accepting chemotaxis protein</fullName>
    </submittedName>
</protein>
<evidence type="ECO:0000256" key="1">
    <source>
        <dbReference type="ARBA" id="ARBA00023224"/>
    </source>
</evidence>
<dbReference type="AlphaFoldDB" id="A0A9D7SJQ4"/>
<dbReference type="PANTHER" id="PTHR32089:SF112">
    <property type="entry name" value="LYSOZYME-LIKE PROTEIN-RELATED"/>
    <property type="match status" value="1"/>
</dbReference>
<comment type="similarity">
    <text evidence="2">Belongs to the methyl-accepting chemotaxis (MCP) protein family.</text>
</comment>
<dbReference type="PANTHER" id="PTHR32089">
    <property type="entry name" value="METHYL-ACCEPTING CHEMOTAXIS PROTEIN MCPB"/>
    <property type="match status" value="1"/>
</dbReference>
<proteinExistence type="inferred from homology"/>
<dbReference type="GO" id="GO:0004888">
    <property type="term" value="F:transmembrane signaling receptor activity"/>
    <property type="evidence" value="ECO:0007669"/>
    <property type="project" value="InterPro"/>
</dbReference>
<dbReference type="Pfam" id="PF00015">
    <property type="entry name" value="MCPsignal"/>
    <property type="match status" value="1"/>
</dbReference>
<organism evidence="7 8">
    <name type="scientific">Candidatus Geothrix skivensis</name>
    <dbReference type="NCBI Taxonomy" id="2954439"/>
    <lineage>
        <taxon>Bacteria</taxon>
        <taxon>Pseudomonadati</taxon>
        <taxon>Acidobacteriota</taxon>
        <taxon>Holophagae</taxon>
        <taxon>Holophagales</taxon>
        <taxon>Holophagaceae</taxon>
        <taxon>Geothrix</taxon>
    </lineage>
</organism>
<dbReference type="GO" id="GO:0007165">
    <property type="term" value="P:signal transduction"/>
    <property type="evidence" value="ECO:0007669"/>
    <property type="project" value="UniProtKB-KW"/>
</dbReference>
<comment type="caution">
    <text evidence="7">The sequence shown here is derived from an EMBL/GenBank/DDBJ whole genome shotgun (WGS) entry which is preliminary data.</text>
</comment>
<dbReference type="PROSITE" id="PS50111">
    <property type="entry name" value="CHEMOTAXIS_TRANSDUC_2"/>
    <property type="match status" value="1"/>
</dbReference>
<feature type="transmembrane region" description="Helical" evidence="4">
    <location>
        <begin position="12"/>
        <end position="34"/>
    </location>
</feature>
<dbReference type="PROSITE" id="PS50885">
    <property type="entry name" value="HAMP"/>
    <property type="match status" value="1"/>
</dbReference>
<evidence type="ECO:0000256" key="3">
    <source>
        <dbReference type="PROSITE-ProRule" id="PRU00284"/>
    </source>
</evidence>
<dbReference type="PRINTS" id="PR00260">
    <property type="entry name" value="CHEMTRNSDUCR"/>
</dbReference>
<dbReference type="InterPro" id="IPR004089">
    <property type="entry name" value="MCPsignal_dom"/>
</dbReference>
<dbReference type="GO" id="GO:0016020">
    <property type="term" value="C:membrane"/>
    <property type="evidence" value="ECO:0007669"/>
    <property type="project" value="InterPro"/>
</dbReference>
<evidence type="ECO:0000313" key="8">
    <source>
        <dbReference type="Proteomes" id="UP000886657"/>
    </source>
</evidence>
<keyword evidence="4" id="KW-0812">Transmembrane</keyword>
<dbReference type="Proteomes" id="UP000886657">
    <property type="component" value="Unassembled WGS sequence"/>
</dbReference>
<feature type="domain" description="Methyl-accepting transducer" evidence="5">
    <location>
        <begin position="274"/>
        <end position="503"/>
    </location>
</feature>
<evidence type="ECO:0000259" key="6">
    <source>
        <dbReference type="PROSITE" id="PS50885"/>
    </source>
</evidence>
<dbReference type="GO" id="GO:0006935">
    <property type="term" value="P:chemotaxis"/>
    <property type="evidence" value="ECO:0007669"/>
    <property type="project" value="InterPro"/>
</dbReference>
<evidence type="ECO:0000256" key="4">
    <source>
        <dbReference type="SAM" id="Phobius"/>
    </source>
</evidence>
<dbReference type="SMART" id="SM00304">
    <property type="entry name" value="HAMP"/>
    <property type="match status" value="1"/>
</dbReference>
<accession>A0A9D7SJQ4</accession>
<dbReference type="InterPro" id="IPR004090">
    <property type="entry name" value="Chemotax_Me-accpt_rcpt"/>
</dbReference>
<keyword evidence="4" id="KW-1133">Transmembrane helix</keyword>
<evidence type="ECO:0000256" key="2">
    <source>
        <dbReference type="ARBA" id="ARBA00029447"/>
    </source>
</evidence>
<sequence>MLKSARTIGTRLFLATGVAGVLFLGSLVVALSGLRSGQATFNAYAEESAPELLMYTQLYASGLQTGQAIRNAVLDPSNPKAFQNYDAALKEFAGTLQRGIALTADTPDRQKALREVGTQWEALVRLQEPIKDKTLDQAAAITLLNKQATPAWRAIKDRLLALMKQQEESMAAIKAASLRTQNNTMKLALGVGLLAGVLGTTLLLLTIRDLQRRLGDLGRAMGYLASGKGDLTRRLPVEGQDEIGDIAHKANQLTEFYQQFFQRLGLHSQGVASGSTQLSATADSLSGTATQLDDSARSTQTSSQTMATAMKTLSTSLADVMTLAEASRRHSAASEQAIQHGIATGQDTAKAMEAISQATAQMIQAVSVIQDIARQTNLLSLNAAIEAAKAGQMGKGFAVVAEEVRKLAERSGQATHEINELIAATDGALGKGTVTVQATTKALQQIHTHMDETVETATRIGLAAGEQARISQEVGSLVGRVSEDVARNAAASHQLSATISEVASTAAELSRIAESIRGEVAQFRV</sequence>
<evidence type="ECO:0000259" key="5">
    <source>
        <dbReference type="PROSITE" id="PS50111"/>
    </source>
</evidence>
<dbReference type="Gene3D" id="1.10.287.950">
    <property type="entry name" value="Methyl-accepting chemotaxis protein"/>
    <property type="match status" value="1"/>
</dbReference>
<gene>
    <name evidence="7" type="ORF">IPP58_16525</name>
</gene>
<dbReference type="CDD" id="cd06225">
    <property type="entry name" value="HAMP"/>
    <property type="match status" value="1"/>
</dbReference>
<dbReference type="SMART" id="SM00283">
    <property type="entry name" value="MA"/>
    <property type="match status" value="1"/>
</dbReference>